<feature type="transmembrane region" description="Helical" evidence="7">
    <location>
        <begin position="180"/>
        <end position="201"/>
    </location>
</feature>
<proteinExistence type="inferred from homology"/>
<evidence type="ECO:0000256" key="2">
    <source>
        <dbReference type="ARBA" id="ARBA00006175"/>
    </source>
</evidence>
<evidence type="ECO:0000256" key="4">
    <source>
        <dbReference type="ARBA" id="ARBA00022989"/>
    </source>
</evidence>
<dbReference type="PRINTS" id="PR00783">
    <property type="entry name" value="MINTRINSICP"/>
</dbReference>
<reference evidence="8" key="1">
    <citation type="submission" date="2024-06" db="EMBL/GenBank/DDBJ databases">
        <authorList>
            <person name="Liu X."/>
            <person name="Lenzi L."/>
            <person name="Haldenby T S."/>
            <person name="Uol C."/>
        </authorList>
    </citation>
    <scope>NUCLEOTIDE SEQUENCE</scope>
</reference>
<keyword evidence="4 7" id="KW-1133">Transmembrane helix</keyword>
<comment type="caution">
    <text evidence="8">The sequence shown here is derived from an EMBL/GenBank/DDBJ whole genome shotgun (WGS) entry which is preliminary data.</text>
</comment>
<evidence type="ECO:0000256" key="7">
    <source>
        <dbReference type="SAM" id="Phobius"/>
    </source>
</evidence>
<organism evidence="8 9">
    <name type="scientific">Calicophoron daubneyi</name>
    <name type="common">Rumen fluke</name>
    <name type="synonym">Paramphistomum daubneyi</name>
    <dbReference type="NCBI Taxonomy" id="300641"/>
    <lineage>
        <taxon>Eukaryota</taxon>
        <taxon>Metazoa</taxon>
        <taxon>Spiralia</taxon>
        <taxon>Lophotrochozoa</taxon>
        <taxon>Platyhelminthes</taxon>
        <taxon>Trematoda</taxon>
        <taxon>Digenea</taxon>
        <taxon>Plagiorchiida</taxon>
        <taxon>Pronocephalata</taxon>
        <taxon>Paramphistomoidea</taxon>
        <taxon>Paramphistomidae</taxon>
        <taxon>Calicophoron</taxon>
    </lineage>
</organism>
<evidence type="ECO:0000256" key="1">
    <source>
        <dbReference type="ARBA" id="ARBA00004141"/>
    </source>
</evidence>
<feature type="transmembrane region" description="Helical" evidence="7">
    <location>
        <begin position="56"/>
        <end position="76"/>
    </location>
</feature>
<dbReference type="Gene3D" id="1.20.1080.10">
    <property type="entry name" value="Glycerol uptake facilitator protein"/>
    <property type="match status" value="1"/>
</dbReference>
<feature type="transmembrane region" description="Helical" evidence="7">
    <location>
        <begin position="148"/>
        <end position="168"/>
    </location>
</feature>
<comment type="similarity">
    <text evidence="2 6">Belongs to the MIP/aquaporin (TC 1.A.8) family.</text>
</comment>
<name>A0AAV2TJ40_CALDB</name>
<feature type="transmembrane region" description="Helical" evidence="7">
    <location>
        <begin position="225"/>
        <end position="246"/>
    </location>
</feature>
<evidence type="ECO:0008006" key="10">
    <source>
        <dbReference type="Google" id="ProtNLM"/>
    </source>
</evidence>
<dbReference type="InterPro" id="IPR023271">
    <property type="entry name" value="Aquaporin-like"/>
</dbReference>
<gene>
    <name evidence="8" type="ORF">CDAUBV1_LOCUS9559</name>
</gene>
<keyword evidence="6" id="KW-0813">Transport</keyword>
<evidence type="ECO:0000256" key="6">
    <source>
        <dbReference type="RuleBase" id="RU000477"/>
    </source>
</evidence>
<dbReference type="Pfam" id="PF00230">
    <property type="entry name" value="MIP"/>
    <property type="match status" value="1"/>
</dbReference>
<dbReference type="SUPFAM" id="SSF81338">
    <property type="entry name" value="Aquaporin-like"/>
    <property type="match status" value="1"/>
</dbReference>
<dbReference type="AlphaFoldDB" id="A0AAV2TJ40"/>
<feature type="transmembrane region" description="Helical" evidence="7">
    <location>
        <begin position="28"/>
        <end position="50"/>
    </location>
</feature>
<dbReference type="Proteomes" id="UP001497525">
    <property type="component" value="Unassembled WGS sequence"/>
</dbReference>
<feature type="transmembrane region" description="Helical" evidence="7">
    <location>
        <begin position="97"/>
        <end position="128"/>
    </location>
</feature>
<keyword evidence="5 7" id="KW-0472">Membrane</keyword>
<dbReference type="PANTHER" id="PTHR19139">
    <property type="entry name" value="AQUAPORIN TRANSPORTER"/>
    <property type="match status" value="1"/>
</dbReference>
<comment type="subcellular location">
    <subcellularLocation>
        <location evidence="1">Membrane</location>
        <topology evidence="1">Multi-pass membrane protein</topology>
    </subcellularLocation>
</comment>
<protein>
    <recommendedName>
        <fullName evidence="10">Aquaporin</fullName>
    </recommendedName>
</protein>
<sequence>MDEDPLPAPVLRPPLTVVPRCGAYITRYLIRLFVVEMLSVANIGFTLTTLETTHDLNIAVTTIFAISFGLSIWIAGPITGPQTNTGISIVMLITRRIAYPYFIVAIVAQLVGGIVGSGFAILITGVYPNATHHYGMTIIPDSSTVERALGFEIVGMFILMVVVLSTLDEYRQESWANGQITLYTFVFTMAAAMVASLLLPYSGPGINPAASLGAAIVNNYYKHQWVPVVGPIIGSVLAVIVYEMILSNGASVARTRHWLTDPNFDRNIDYKVLDEQKKHQTF</sequence>
<dbReference type="PANTHER" id="PTHR19139:SF199">
    <property type="entry name" value="MIP17260P"/>
    <property type="match status" value="1"/>
</dbReference>
<keyword evidence="3 6" id="KW-0812">Transmembrane</keyword>
<dbReference type="InterPro" id="IPR034294">
    <property type="entry name" value="Aquaporin_transptr"/>
</dbReference>
<evidence type="ECO:0000256" key="5">
    <source>
        <dbReference type="ARBA" id="ARBA00023136"/>
    </source>
</evidence>
<accession>A0AAV2TJ40</accession>
<dbReference type="GO" id="GO:0015250">
    <property type="term" value="F:water channel activity"/>
    <property type="evidence" value="ECO:0007669"/>
    <property type="project" value="TreeGrafter"/>
</dbReference>
<dbReference type="EMBL" id="CAXLJL010000267">
    <property type="protein sequence ID" value="CAL5135412.1"/>
    <property type="molecule type" value="Genomic_DNA"/>
</dbReference>
<evidence type="ECO:0000313" key="8">
    <source>
        <dbReference type="EMBL" id="CAL5135412.1"/>
    </source>
</evidence>
<evidence type="ECO:0000256" key="3">
    <source>
        <dbReference type="ARBA" id="ARBA00022692"/>
    </source>
</evidence>
<dbReference type="GO" id="GO:0005886">
    <property type="term" value="C:plasma membrane"/>
    <property type="evidence" value="ECO:0007669"/>
    <property type="project" value="TreeGrafter"/>
</dbReference>
<dbReference type="InterPro" id="IPR000425">
    <property type="entry name" value="MIP"/>
</dbReference>
<evidence type="ECO:0000313" key="9">
    <source>
        <dbReference type="Proteomes" id="UP001497525"/>
    </source>
</evidence>